<name>A0A1Y2E5F2_9BASI</name>
<feature type="region of interest" description="Disordered" evidence="1">
    <location>
        <begin position="24"/>
        <end position="73"/>
    </location>
</feature>
<dbReference type="AlphaFoldDB" id="A0A1Y2E5F2"/>
<dbReference type="EMBL" id="MCGR01000062">
    <property type="protein sequence ID" value="ORY66803.1"/>
    <property type="molecule type" value="Genomic_DNA"/>
</dbReference>
<proteinExistence type="predicted"/>
<accession>A0A1Y2E5F2</accession>
<keyword evidence="3" id="KW-1185">Reference proteome</keyword>
<comment type="caution">
    <text evidence="2">The sequence shown here is derived from an EMBL/GenBank/DDBJ whole genome shotgun (WGS) entry which is preliminary data.</text>
</comment>
<evidence type="ECO:0000313" key="2">
    <source>
        <dbReference type="EMBL" id="ORY66803.1"/>
    </source>
</evidence>
<dbReference type="Proteomes" id="UP000193467">
    <property type="component" value="Unassembled WGS sequence"/>
</dbReference>
<organism evidence="2 3">
    <name type="scientific">Leucosporidium creatinivorum</name>
    <dbReference type="NCBI Taxonomy" id="106004"/>
    <lineage>
        <taxon>Eukaryota</taxon>
        <taxon>Fungi</taxon>
        <taxon>Dikarya</taxon>
        <taxon>Basidiomycota</taxon>
        <taxon>Pucciniomycotina</taxon>
        <taxon>Microbotryomycetes</taxon>
        <taxon>Leucosporidiales</taxon>
        <taxon>Leucosporidium</taxon>
    </lineage>
</organism>
<sequence>MKREGLGAVDGSSSFLSFGLGKMERRERSRMGEQLPPLAEVRSGGRLTPLDVGRGGAGAVGRTHGRGGEGAVV</sequence>
<reference evidence="2 3" key="1">
    <citation type="submission" date="2016-07" db="EMBL/GenBank/DDBJ databases">
        <title>Pervasive Adenine N6-methylation of Active Genes in Fungi.</title>
        <authorList>
            <consortium name="DOE Joint Genome Institute"/>
            <person name="Mondo S.J."/>
            <person name="Dannebaum R.O."/>
            <person name="Kuo R.C."/>
            <person name="Labutti K."/>
            <person name="Haridas S."/>
            <person name="Kuo A."/>
            <person name="Salamov A."/>
            <person name="Ahrendt S.R."/>
            <person name="Lipzen A."/>
            <person name="Sullivan W."/>
            <person name="Andreopoulos W.B."/>
            <person name="Clum A."/>
            <person name="Lindquist E."/>
            <person name="Daum C."/>
            <person name="Ramamoorthy G.K."/>
            <person name="Gryganskyi A."/>
            <person name="Culley D."/>
            <person name="Magnuson J.K."/>
            <person name="James T.Y."/>
            <person name="O'Malley M.A."/>
            <person name="Stajich J.E."/>
            <person name="Spatafora J.W."/>
            <person name="Visel A."/>
            <person name="Grigoriev I.V."/>
        </authorList>
    </citation>
    <scope>NUCLEOTIDE SEQUENCE [LARGE SCALE GENOMIC DNA]</scope>
    <source>
        <strain evidence="2 3">62-1032</strain>
    </source>
</reference>
<dbReference type="InParanoid" id="A0A1Y2E5F2"/>
<evidence type="ECO:0000256" key="1">
    <source>
        <dbReference type="SAM" id="MobiDB-lite"/>
    </source>
</evidence>
<protein>
    <submittedName>
        <fullName evidence="2">Uncharacterized protein</fullName>
    </submittedName>
</protein>
<gene>
    <name evidence="2" type="ORF">BCR35DRAFT_308453</name>
</gene>
<evidence type="ECO:0000313" key="3">
    <source>
        <dbReference type="Proteomes" id="UP000193467"/>
    </source>
</evidence>